<feature type="transmembrane region" description="Helical" evidence="1">
    <location>
        <begin position="196"/>
        <end position="218"/>
    </location>
</feature>
<dbReference type="SUPFAM" id="SSF52788">
    <property type="entry name" value="Phosphotyrosine protein phosphatases I"/>
    <property type="match status" value="1"/>
</dbReference>
<dbReference type="STRING" id="1428652.BIV24_06805"/>
<keyword evidence="1" id="KW-0472">Membrane</keyword>
<feature type="domain" description="Phosphotyrosine protein phosphatase I" evidence="2">
    <location>
        <begin position="332"/>
        <end position="481"/>
    </location>
</feature>
<dbReference type="PANTHER" id="PTHR11717:SF31">
    <property type="entry name" value="LOW MOLECULAR WEIGHT PROTEIN-TYROSINE-PHOSPHATASE ETP-RELATED"/>
    <property type="match status" value="1"/>
</dbReference>
<dbReference type="Gene3D" id="3.40.50.2300">
    <property type="match status" value="1"/>
</dbReference>
<organism evidence="3 4">
    <name type="scientific">Streptomyces colonosanans</name>
    <dbReference type="NCBI Taxonomy" id="1428652"/>
    <lineage>
        <taxon>Bacteria</taxon>
        <taxon>Bacillati</taxon>
        <taxon>Actinomycetota</taxon>
        <taxon>Actinomycetes</taxon>
        <taxon>Kitasatosporales</taxon>
        <taxon>Streptomycetaceae</taxon>
        <taxon>Streptomyces</taxon>
    </lineage>
</organism>
<feature type="transmembrane region" description="Helical" evidence="1">
    <location>
        <begin position="39"/>
        <end position="57"/>
    </location>
</feature>
<feature type="transmembrane region" description="Helical" evidence="1">
    <location>
        <begin position="270"/>
        <end position="289"/>
    </location>
</feature>
<dbReference type="PANTHER" id="PTHR11717">
    <property type="entry name" value="LOW MOLECULAR WEIGHT PROTEIN TYROSINE PHOSPHATASE"/>
    <property type="match status" value="1"/>
</dbReference>
<feature type="transmembrane region" description="Helical" evidence="1">
    <location>
        <begin position="7"/>
        <end position="27"/>
    </location>
</feature>
<comment type="caution">
    <text evidence="3">The sequence shown here is derived from an EMBL/GenBank/DDBJ whole genome shotgun (WGS) entry which is preliminary data.</text>
</comment>
<dbReference type="InterPro" id="IPR050438">
    <property type="entry name" value="LMW_PTPase"/>
</dbReference>
<protein>
    <recommendedName>
        <fullName evidence="2">Phosphotyrosine protein phosphatase I domain-containing protein</fullName>
    </recommendedName>
</protein>
<gene>
    <name evidence="3" type="ORF">BIV24_06805</name>
</gene>
<dbReference type="InterPro" id="IPR023485">
    <property type="entry name" value="Ptyr_pPase"/>
</dbReference>
<dbReference type="GO" id="GO:0004725">
    <property type="term" value="F:protein tyrosine phosphatase activity"/>
    <property type="evidence" value="ECO:0007669"/>
    <property type="project" value="TreeGrafter"/>
</dbReference>
<dbReference type="EMBL" id="MLYP01000015">
    <property type="protein sequence ID" value="OIJ97717.1"/>
    <property type="molecule type" value="Genomic_DNA"/>
</dbReference>
<evidence type="ECO:0000256" key="1">
    <source>
        <dbReference type="SAM" id="Phobius"/>
    </source>
</evidence>
<feature type="transmembrane region" description="Helical" evidence="1">
    <location>
        <begin position="295"/>
        <end position="314"/>
    </location>
</feature>
<feature type="transmembrane region" description="Helical" evidence="1">
    <location>
        <begin position="238"/>
        <end position="258"/>
    </location>
</feature>
<keyword evidence="1" id="KW-1133">Transmembrane helix</keyword>
<reference evidence="3 4" key="1">
    <citation type="submission" date="2016-10" db="EMBL/GenBank/DDBJ databases">
        <title>Genome sequence of Streptomyces sp. MUSC 93.</title>
        <authorList>
            <person name="Lee L.-H."/>
            <person name="Ser H.-L."/>
            <person name="Law J.W.-F."/>
        </authorList>
    </citation>
    <scope>NUCLEOTIDE SEQUENCE [LARGE SCALE GENOMIC DNA]</scope>
    <source>
        <strain evidence="3 4">MUSC 93</strain>
    </source>
</reference>
<dbReference type="AlphaFoldDB" id="A0A1S2PV48"/>
<feature type="transmembrane region" description="Helical" evidence="1">
    <location>
        <begin position="132"/>
        <end position="151"/>
    </location>
</feature>
<evidence type="ECO:0000313" key="4">
    <source>
        <dbReference type="Proteomes" id="UP000179935"/>
    </source>
</evidence>
<evidence type="ECO:0000313" key="3">
    <source>
        <dbReference type="EMBL" id="OIJ97717.1"/>
    </source>
</evidence>
<accession>A0A1S2PV48</accession>
<proteinExistence type="predicted"/>
<keyword evidence="4" id="KW-1185">Reference proteome</keyword>
<feature type="transmembrane region" description="Helical" evidence="1">
    <location>
        <begin position="99"/>
        <end position="120"/>
    </location>
</feature>
<evidence type="ECO:0000259" key="2">
    <source>
        <dbReference type="SMART" id="SM00226"/>
    </source>
</evidence>
<sequence>MGWLTFGYFISYIPYAMLVKALASGVTPLSSQPVDGFELLPASALGQIAVMPVFLLFSGRWRHMRVGGIGGRRIRAVGPETLAAGFFASLIVGSTTMNYTFSGVSILLMLLLMRGGVLVMSPLIDKARARRVAAASWTGLLLSLMAVSVALADVHSYHLTPLAMASVLTYLVGYFGRFEIMSRAAKNGLLATERCFFVEEHAVTPVCLTVLLAAGALAGQPQLRVGFTSFLGTPLAGAAAAIGVTYEVLFVFASLIYLDRREYTWGVPAWAFASLMSGLVASYALTWLAGVRAPGVGQLVALAFGVGAAAALSWPSAVSWWRTRPNSTGAVFRVLFVCGGNTCRSSMAEIIAWAQAAEAGVAYAIRFTSAGVAVTHPGSPMAPRARTALAELGLHRPPGRGNPRHHRSRPLTPGLCGVSHIIYCMTRAHRDKVIALAPEAKGRTMCLDPRGDIPSPEGQSLEAYHRCARHLQQTVHARLCELIGSDVVEASRGKRG</sequence>
<dbReference type="SMART" id="SM00226">
    <property type="entry name" value="LMWPc"/>
    <property type="match status" value="1"/>
</dbReference>
<name>A0A1S2PV48_9ACTN</name>
<dbReference type="Proteomes" id="UP000179935">
    <property type="component" value="Unassembled WGS sequence"/>
</dbReference>
<feature type="transmembrane region" description="Helical" evidence="1">
    <location>
        <begin position="77"/>
        <end position="93"/>
    </location>
</feature>
<dbReference type="Pfam" id="PF01451">
    <property type="entry name" value="LMWPc"/>
    <property type="match status" value="1"/>
</dbReference>
<keyword evidence="1" id="KW-0812">Transmembrane</keyword>
<dbReference type="InterPro" id="IPR036196">
    <property type="entry name" value="Ptyr_pPase_sf"/>
</dbReference>
<feature type="transmembrane region" description="Helical" evidence="1">
    <location>
        <begin position="157"/>
        <end position="175"/>
    </location>
</feature>